<evidence type="ECO:0000256" key="28">
    <source>
        <dbReference type="SAM" id="Coils"/>
    </source>
</evidence>
<dbReference type="Proteomes" id="UP000677803">
    <property type="component" value="Unassembled WGS sequence"/>
</dbReference>
<dbReference type="CDD" id="cd15471">
    <property type="entry name" value="Myo5p-like_CBD_afadin"/>
    <property type="match status" value="1"/>
</dbReference>
<dbReference type="InterPro" id="IPR036034">
    <property type="entry name" value="PDZ_sf"/>
</dbReference>
<dbReference type="SMART" id="SM00314">
    <property type="entry name" value="RA"/>
    <property type="match status" value="1"/>
</dbReference>
<evidence type="ECO:0000256" key="11">
    <source>
        <dbReference type="ARBA" id="ARBA00023128"/>
    </source>
</evidence>
<comment type="catalytic activity">
    <reaction evidence="15">
        <text>agmatine(out) = agmatine(in)</text>
        <dbReference type="Rhea" id="RHEA:72131"/>
        <dbReference type="ChEBI" id="CHEBI:58145"/>
    </reaction>
</comment>
<evidence type="ECO:0000256" key="2">
    <source>
        <dbReference type="ARBA" id="ARBA00004424"/>
    </source>
</evidence>
<evidence type="ECO:0000256" key="10">
    <source>
        <dbReference type="ARBA" id="ARBA00023065"/>
    </source>
</evidence>
<dbReference type="Pfam" id="PF07690">
    <property type="entry name" value="MFS_1"/>
    <property type="match status" value="1"/>
</dbReference>
<feature type="compositionally biased region" description="Polar residues" evidence="29">
    <location>
        <begin position="1421"/>
        <end position="1430"/>
    </location>
</feature>
<dbReference type="InterPro" id="IPR028842">
    <property type="entry name" value="Afadin"/>
</dbReference>
<dbReference type="GO" id="GO:0016324">
    <property type="term" value="C:apical plasma membrane"/>
    <property type="evidence" value="ECO:0007669"/>
    <property type="project" value="UniProtKB-SubCell"/>
</dbReference>
<organism evidence="35 36">
    <name type="scientific">Menidia menidia</name>
    <name type="common">Atlantic silverside</name>
    <dbReference type="NCBI Taxonomy" id="238744"/>
    <lineage>
        <taxon>Eukaryota</taxon>
        <taxon>Metazoa</taxon>
        <taxon>Chordata</taxon>
        <taxon>Craniata</taxon>
        <taxon>Vertebrata</taxon>
        <taxon>Euteleostomi</taxon>
        <taxon>Actinopterygii</taxon>
        <taxon>Neopterygii</taxon>
        <taxon>Teleostei</taxon>
        <taxon>Neoteleostei</taxon>
        <taxon>Acanthomorphata</taxon>
        <taxon>Ovalentaria</taxon>
        <taxon>Atherinomorphae</taxon>
        <taxon>Atheriniformes</taxon>
        <taxon>Atherinopsidae</taxon>
        <taxon>Menidiinae</taxon>
        <taxon>Menidia</taxon>
    </lineage>
</organism>
<protein>
    <recommendedName>
        <fullName evidence="26">Solute carrier family 22 member 3</fullName>
    </recommendedName>
    <alternativeName>
        <fullName evidence="27">Organic cation transporter 3</fullName>
    </alternativeName>
</protein>
<accession>A0A8S4ADU1</accession>
<dbReference type="PANTHER" id="PTHR10398">
    <property type="entry name" value="AFADIN"/>
    <property type="match status" value="1"/>
</dbReference>
<evidence type="ECO:0000256" key="8">
    <source>
        <dbReference type="ARBA" id="ARBA00022692"/>
    </source>
</evidence>
<keyword evidence="12 30" id="KW-0472">Membrane</keyword>
<feature type="domain" description="PDZ" evidence="31">
    <location>
        <begin position="1173"/>
        <end position="1259"/>
    </location>
</feature>
<evidence type="ECO:0000256" key="16">
    <source>
        <dbReference type="ARBA" id="ARBA00035897"/>
    </source>
</evidence>
<feature type="region of interest" description="Disordered" evidence="29">
    <location>
        <begin position="1400"/>
        <end position="1430"/>
    </location>
</feature>
<evidence type="ECO:0000256" key="3">
    <source>
        <dbReference type="ARBA" id="ARBA00004554"/>
    </source>
</evidence>
<dbReference type="InterPro" id="IPR005829">
    <property type="entry name" value="Sugar_transporter_CS"/>
</dbReference>
<dbReference type="PANTHER" id="PTHR10398:SF2">
    <property type="entry name" value="AFADIN"/>
    <property type="match status" value="1"/>
</dbReference>
<evidence type="ECO:0000259" key="34">
    <source>
        <dbReference type="PROSITE" id="PS51126"/>
    </source>
</evidence>
<dbReference type="Gene3D" id="3.10.20.90">
    <property type="entry name" value="Phosphatidylinositol 3-kinase Catalytic Subunit, Chain A, domain 1"/>
    <property type="match status" value="1"/>
</dbReference>
<keyword evidence="6" id="KW-0813">Transport</keyword>
<dbReference type="Gene3D" id="1.20.1250.20">
    <property type="entry name" value="MFS general substrate transporter like domains"/>
    <property type="match status" value="1"/>
</dbReference>
<comment type="catalytic activity">
    <reaction evidence="22">
        <text>guanidine(out) = guanidine(in)</text>
        <dbReference type="Rhea" id="RHEA:73883"/>
        <dbReference type="ChEBI" id="CHEBI:30087"/>
    </reaction>
</comment>
<dbReference type="InterPro" id="IPR020846">
    <property type="entry name" value="MFS_dom"/>
</dbReference>
<keyword evidence="14" id="KW-0539">Nucleus</keyword>
<gene>
    <name evidence="35" type="ORF">MMEN_LOCUS3438</name>
</gene>
<comment type="catalytic activity">
    <reaction evidence="23">
        <text>(R)-noradrenaline(out) = (R)-noradrenaline(in)</text>
        <dbReference type="Rhea" id="RHEA:73871"/>
        <dbReference type="ChEBI" id="CHEBI:72587"/>
    </reaction>
</comment>
<dbReference type="GO" id="GO:0031966">
    <property type="term" value="C:mitochondrial membrane"/>
    <property type="evidence" value="ECO:0007669"/>
    <property type="project" value="UniProtKB-SubCell"/>
</dbReference>
<dbReference type="GO" id="GO:0016323">
    <property type="term" value="C:basolateral plasma membrane"/>
    <property type="evidence" value="ECO:0007669"/>
    <property type="project" value="UniProtKB-SubCell"/>
</dbReference>
<dbReference type="PROSITE" id="PS50200">
    <property type="entry name" value="RA"/>
    <property type="match status" value="1"/>
</dbReference>
<feature type="compositionally biased region" description="Basic and acidic residues" evidence="29">
    <location>
        <begin position="1408"/>
        <end position="1417"/>
    </location>
</feature>
<dbReference type="GO" id="GO:0006811">
    <property type="term" value="P:monoatomic ion transport"/>
    <property type="evidence" value="ECO:0007669"/>
    <property type="project" value="UniProtKB-KW"/>
</dbReference>
<evidence type="ECO:0000256" key="24">
    <source>
        <dbReference type="ARBA" id="ARBA00036998"/>
    </source>
</evidence>
<dbReference type="InterPro" id="IPR000159">
    <property type="entry name" value="RA_dom"/>
</dbReference>
<feature type="compositionally biased region" description="Basic and acidic residues" evidence="29">
    <location>
        <begin position="1682"/>
        <end position="1694"/>
    </location>
</feature>
<feature type="region of interest" description="Disordered" evidence="29">
    <location>
        <begin position="1664"/>
        <end position="1754"/>
    </location>
</feature>
<dbReference type="InterPro" id="IPR036259">
    <property type="entry name" value="MFS_trans_sf"/>
</dbReference>
<comment type="similarity">
    <text evidence="5">Belongs to the major facilitator (TC 2.A.1) superfamily. Organic cation transporter (TC 2.A.1.19) family.</text>
</comment>
<dbReference type="GO" id="GO:0007165">
    <property type="term" value="P:signal transduction"/>
    <property type="evidence" value="ECO:0007669"/>
    <property type="project" value="InterPro"/>
</dbReference>
<feature type="transmembrane region" description="Helical" evidence="30">
    <location>
        <begin position="257"/>
        <end position="276"/>
    </location>
</feature>
<comment type="caution">
    <text evidence="35">The sequence shown here is derived from an EMBL/GenBank/DDBJ whole genome shotgun (WGS) entry which is preliminary data.</text>
</comment>
<dbReference type="GO" id="GO:0005912">
    <property type="term" value="C:adherens junction"/>
    <property type="evidence" value="ECO:0007669"/>
    <property type="project" value="TreeGrafter"/>
</dbReference>
<keyword evidence="36" id="KW-1185">Reference proteome</keyword>
<feature type="coiled-coil region" evidence="28">
    <location>
        <begin position="1603"/>
        <end position="1630"/>
    </location>
</feature>
<evidence type="ECO:0000256" key="30">
    <source>
        <dbReference type="SAM" id="Phobius"/>
    </source>
</evidence>
<evidence type="ECO:0000259" key="31">
    <source>
        <dbReference type="PROSITE" id="PS50106"/>
    </source>
</evidence>
<evidence type="ECO:0000256" key="12">
    <source>
        <dbReference type="ARBA" id="ARBA00023136"/>
    </source>
</evidence>
<reference evidence="35" key="1">
    <citation type="submission" date="2021-05" db="EMBL/GenBank/DDBJ databases">
        <authorList>
            <person name="Tigano A."/>
        </authorList>
    </citation>
    <scope>NUCLEOTIDE SEQUENCE</scope>
</reference>
<comment type="subcellular location">
    <subcellularLocation>
        <location evidence="2">Apical cell membrane</location>
        <topology evidence="2">Multi-pass membrane protein</topology>
    </subcellularLocation>
    <subcellularLocation>
        <location evidence="3">Basolateral cell membrane</location>
        <topology evidence="3">Multi-pass membrane protein</topology>
    </subcellularLocation>
    <subcellularLocation>
        <location evidence="1">Mitochondrion membrane</location>
    </subcellularLocation>
    <subcellularLocation>
        <location evidence="4">Nucleus outer membrane</location>
    </subcellularLocation>
</comment>
<feature type="transmembrane region" description="Helical" evidence="30">
    <location>
        <begin position="343"/>
        <end position="364"/>
    </location>
</feature>
<keyword evidence="9 30" id="KW-1133">Transmembrane helix</keyword>
<evidence type="ECO:0000256" key="21">
    <source>
        <dbReference type="ARBA" id="ARBA00036661"/>
    </source>
</evidence>
<evidence type="ECO:0000256" key="17">
    <source>
        <dbReference type="ARBA" id="ARBA00035901"/>
    </source>
</evidence>
<evidence type="ECO:0000256" key="5">
    <source>
        <dbReference type="ARBA" id="ARBA00009203"/>
    </source>
</evidence>
<evidence type="ECO:0000256" key="15">
    <source>
        <dbReference type="ARBA" id="ARBA00035884"/>
    </source>
</evidence>
<dbReference type="PROSITE" id="PS50106">
    <property type="entry name" value="PDZ"/>
    <property type="match status" value="1"/>
</dbReference>
<dbReference type="GO" id="GO:0015874">
    <property type="term" value="P:norepinephrine transport"/>
    <property type="evidence" value="ECO:0007669"/>
    <property type="project" value="UniProtKB-ARBA"/>
</dbReference>
<dbReference type="GO" id="GO:0006837">
    <property type="term" value="P:serotonin transport"/>
    <property type="evidence" value="ECO:0007669"/>
    <property type="project" value="UniProtKB-ARBA"/>
</dbReference>
<dbReference type="PROSITE" id="PS50850">
    <property type="entry name" value="MFS"/>
    <property type="match status" value="1"/>
</dbReference>
<dbReference type="PROSITE" id="PS51126">
    <property type="entry name" value="DILUTE"/>
    <property type="match status" value="1"/>
</dbReference>
<comment type="catalytic activity">
    <reaction evidence="25">
        <text>histamine(out) = histamine(in)</text>
        <dbReference type="Rhea" id="RHEA:73879"/>
        <dbReference type="ChEBI" id="CHEBI:58432"/>
    </reaction>
</comment>
<keyword evidence="8 30" id="KW-0812">Transmembrane</keyword>
<dbReference type="InterPro" id="IPR037977">
    <property type="entry name" value="CBD_Afadin"/>
</dbReference>
<evidence type="ECO:0000256" key="26">
    <source>
        <dbReference type="ARBA" id="ARBA00072456"/>
    </source>
</evidence>
<dbReference type="EMBL" id="CAJRST010002224">
    <property type="protein sequence ID" value="CAG5866743.1"/>
    <property type="molecule type" value="Genomic_DNA"/>
</dbReference>
<evidence type="ECO:0000256" key="18">
    <source>
        <dbReference type="ARBA" id="ARBA00036470"/>
    </source>
</evidence>
<dbReference type="GO" id="GO:0005640">
    <property type="term" value="C:nuclear outer membrane"/>
    <property type="evidence" value="ECO:0007669"/>
    <property type="project" value="UniProtKB-SubCell"/>
</dbReference>
<comment type="catalytic activity">
    <reaction evidence="19">
        <text>dopamine(out) = dopamine(in)</text>
        <dbReference type="Rhea" id="RHEA:73863"/>
        <dbReference type="ChEBI" id="CHEBI:59905"/>
    </reaction>
</comment>
<dbReference type="GO" id="GO:0015651">
    <property type="term" value="F:quaternary ammonium group transmembrane transporter activity"/>
    <property type="evidence" value="ECO:0007669"/>
    <property type="project" value="UniProtKB-ARBA"/>
</dbReference>
<dbReference type="OrthoDB" id="6260541at2759"/>
<evidence type="ECO:0000256" key="13">
    <source>
        <dbReference type="ARBA" id="ARBA00023180"/>
    </source>
</evidence>
<keyword evidence="10" id="KW-0406">Ion transport</keyword>
<evidence type="ECO:0000256" key="25">
    <source>
        <dbReference type="ARBA" id="ARBA00037001"/>
    </source>
</evidence>
<feature type="compositionally biased region" description="Basic and acidic residues" evidence="29">
    <location>
        <begin position="729"/>
        <end position="739"/>
    </location>
</feature>
<dbReference type="GO" id="GO:0005326">
    <property type="term" value="F:neurotransmitter transmembrane transporter activity"/>
    <property type="evidence" value="ECO:0007669"/>
    <property type="project" value="UniProtKB-ARBA"/>
</dbReference>
<feature type="transmembrane region" description="Helical" evidence="30">
    <location>
        <begin position="195"/>
        <end position="217"/>
    </location>
</feature>
<feature type="compositionally biased region" description="Basic and acidic residues" evidence="29">
    <location>
        <begin position="1565"/>
        <end position="1586"/>
    </location>
</feature>
<dbReference type="SUPFAM" id="SSF54236">
    <property type="entry name" value="Ubiquitin-like"/>
    <property type="match status" value="1"/>
</dbReference>
<feature type="transmembrane region" description="Helical" evidence="30">
    <location>
        <begin position="398"/>
        <end position="417"/>
    </location>
</feature>
<evidence type="ECO:0000313" key="35">
    <source>
        <dbReference type="EMBL" id="CAG5866743.1"/>
    </source>
</evidence>
<feature type="domain" description="Major facilitator superfamily (MFS) profile" evidence="33">
    <location>
        <begin position="96"/>
        <end position="512"/>
    </location>
</feature>
<sequence>MANVDRLIQHIGDFGPFQRRIYTLGSFPLVIFAFVLVGVVFLGHSPEHWCWSPESESLQEECGWTEVKVREVTAPHSEESGSHSRCEKFAADWSTSQIKCDEWEFLSNATQTVPCEGRWMFDKSRSTTVTEFSLFCERSWLADLNQVFLALGFFLGSFVTGYLADRFGRKPCFIASMLGLGISGVGVMLSPWYPLLLFLRFLQGFCGKGAWTANYVLVIEFFGADNRKFVSMVCRTFYSMGMVILPGLAYLISSWRILQLAMSLPCFLFILYYWLVPESPRWLFSQKRITEAMKVAEEIAVCNGRCLPHDLPEIILLEEKKEVQPVSFKDLFRTPTIRKNTVILTYAWFTSTVVFQGLVLRLGLTGDNLFLDFFISAVAELPTGLIFYLMVDRVGRRSLMAIANFTGGVACLVVPFVSPDFSWLKKSIAIIGRLAVAIGFETVNFANTELYPTPLRNLGVSVCSSASDIGAVAAPFLLYRLASIWQELPLILYGVMSVLYSALVTLLPEMNGIALPETIEDVENMQGLAERSVDTKGSSLISKNREKKNLLEIDWFHLGMKMLENKEFEKLSKVISQWNSNRLDLFEISQPDENLEFYGVIRFYFEDHVEGNVATKCLRVCSSSTTQEVIETLSEKFRPDMKMLTTSYSLYEIQASEERKLELDERPLVVQMNWNSENLEGRFVLKKDKESFEESCHEKGKGGVIQTFKRTLSRKGKPKEKNKTNAADKLSEDENRSAEDLMNSSSDLETAKHCKEKRQQQYFETPPGLPIGIQFCDNAEEPFLSAVINYTNSSTVHFKLSPAYSLYAAGRFALRRHYGRGPPSSGHKHAVTSITNKMVAMTGKVIQRQRAVAGALAFWLANSSELLNFLKHDKDLSPLTQQGQQELSHQVHRAYSLLLQCIQSGLRKHLPTFLIDPEQHGALPAGIEMVLNTLMNAMSLLRRCRVNPAFTIQLFSQLFHFISAWLFNQLMSPEASAGGLRSHYWGSALRQRLTAIESWAERQGLELAADCHLGHIIQATTLLTMNKYSVQDTKDIQSTCFKLNSLQLQTLLSSYLYAANEPQIPPEVIDAVVRAAGASADHLIQSEGRDVQLEESLDLHLPFLLPEGGYSCDTARGIPHGFREFLEPICQRGLCSLASEPNSKGDWTVHFSDSAPSDAGIYLAAEKQPETEVITLHKPLNSGMGVSIVAAKGSGQGILGIYIKSVVKGGPAEMNGRLAAGDQLLSVDGHSLVGLSQERAAAIMMQTGPVVTLQVAKCAASYHGLGALLSAPTMETTTGLHLSEGFQGGNKRKKEQMWQRNRQLYRSNPNMNVFCLEDGDQLAEHDARGNNVPSVSHTNLSNDTFYREYLTLPNPKSKDRGLCNINLPQQNLETSLTPLDGQSSSKRTFMRQALSQDNLCLDSGGPLVDKRQRDQEAKQTPGYSSFPIRSSVSTHDILSHTSSPTKQQQGSRASAAGVWRAPFSQLSTPAPSVQPIRIDIPVVRAVNAQSKPPLTTFQHRSSVTSQTVRVGGHKPSPQSQVSHVSARPASQGQQQLSSIQGRDKAGRPQVSITPTKHVSFQETSPEQKRSTGPVRHREPQELGDPWRREAQELLVKRHRLQAVEHLEQEVHTLQAKARRTIEENDRLRRLSLEWQFQKRLKEIQQRGEDEEEDEDLEVMVTLQQLESRSPQAEAKRNSVRNDNLEQKGMEKQEGYHTTQETSSAKRELRGNVAKQDVHNMATKESPEGKIKRGSAPEKLPFRERQRLFSLPSST</sequence>
<dbReference type="InterPro" id="IPR011701">
    <property type="entry name" value="MFS"/>
</dbReference>
<evidence type="ECO:0000256" key="4">
    <source>
        <dbReference type="ARBA" id="ARBA00004649"/>
    </source>
</evidence>
<feature type="compositionally biased region" description="Polar residues" evidence="29">
    <location>
        <begin position="1550"/>
        <end position="1564"/>
    </location>
</feature>
<evidence type="ECO:0000256" key="6">
    <source>
        <dbReference type="ARBA" id="ARBA00022448"/>
    </source>
</evidence>
<keyword evidence="13" id="KW-0325">Glycoprotein</keyword>
<keyword evidence="11" id="KW-0496">Mitochondrion</keyword>
<dbReference type="InterPro" id="IPR001478">
    <property type="entry name" value="PDZ"/>
</dbReference>
<dbReference type="SUPFAM" id="SSF103473">
    <property type="entry name" value="MFS general substrate transporter"/>
    <property type="match status" value="1"/>
</dbReference>
<dbReference type="Pfam" id="PF00788">
    <property type="entry name" value="RA"/>
    <property type="match status" value="1"/>
</dbReference>
<dbReference type="Gene3D" id="2.30.42.10">
    <property type="match status" value="1"/>
</dbReference>
<dbReference type="GO" id="GO:0015872">
    <property type="term" value="P:dopamine transport"/>
    <property type="evidence" value="ECO:0007669"/>
    <property type="project" value="UniProtKB-ARBA"/>
</dbReference>
<feature type="region of interest" description="Disordered" evidence="29">
    <location>
        <begin position="1493"/>
        <end position="1586"/>
    </location>
</feature>
<feature type="transmembrane region" description="Helical" evidence="30">
    <location>
        <begin position="147"/>
        <end position="164"/>
    </location>
</feature>
<evidence type="ECO:0000256" key="20">
    <source>
        <dbReference type="ARBA" id="ARBA00036490"/>
    </source>
</evidence>
<evidence type="ECO:0000256" key="1">
    <source>
        <dbReference type="ARBA" id="ARBA00004325"/>
    </source>
</evidence>
<dbReference type="SMART" id="SM01132">
    <property type="entry name" value="DIL"/>
    <property type="match status" value="1"/>
</dbReference>
<feature type="compositionally biased region" description="Low complexity" evidence="29">
    <location>
        <begin position="1530"/>
        <end position="1540"/>
    </location>
</feature>
<evidence type="ECO:0000256" key="22">
    <source>
        <dbReference type="ARBA" id="ARBA00036754"/>
    </source>
</evidence>
<feature type="domain" description="Ras-associating" evidence="32">
    <location>
        <begin position="597"/>
        <end position="690"/>
    </location>
</feature>
<comment type="catalytic activity">
    <reaction evidence="21">
        <text>(R)-salsolinol(in) = (R)-salsolinol(out)</text>
        <dbReference type="Rhea" id="RHEA:74791"/>
        <dbReference type="ChEBI" id="CHEBI:194082"/>
    </reaction>
</comment>
<feature type="domain" description="Dilute" evidence="34">
    <location>
        <begin position="836"/>
        <end position="1078"/>
    </location>
</feature>
<comment type="catalytic activity">
    <reaction evidence="16">
        <text>(R)-adrenaline(out) = (R)-adrenaline(in)</text>
        <dbReference type="Rhea" id="RHEA:73875"/>
        <dbReference type="ChEBI" id="CHEBI:71406"/>
    </reaction>
</comment>
<evidence type="ECO:0000256" key="9">
    <source>
        <dbReference type="ARBA" id="ARBA00022989"/>
    </source>
</evidence>
<dbReference type="SMART" id="SM00228">
    <property type="entry name" value="PDZ"/>
    <property type="match status" value="1"/>
</dbReference>
<evidence type="ECO:0000313" key="36">
    <source>
        <dbReference type="Proteomes" id="UP000677803"/>
    </source>
</evidence>
<feature type="compositionally biased region" description="Basic residues" evidence="29">
    <location>
        <begin position="711"/>
        <end position="720"/>
    </location>
</feature>
<comment type="catalytic activity">
    <reaction evidence="24">
        <text>tyramine(in) = tyramine(out)</text>
        <dbReference type="Rhea" id="RHEA:74783"/>
        <dbReference type="ChEBI" id="CHEBI:327995"/>
    </reaction>
</comment>
<dbReference type="GO" id="GO:0008504">
    <property type="term" value="F:monoamine transmembrane transporter activity"/>
    <property type="evidence" value="ECO:0007669"/>
    <property type="project" value="UniProtKB-ARBA"/>
</dbReference>
<evidence type="ECO:0000256" key="29">
    <source>
        <dbReference type="SAM" id="MobiDB-lite"/>
    </source>
</evidence>
<feature type="transmembrane region" description="Helical" evidence="30">
    <location>
        <begin position="171"/>
        <end position="189"/>
    </location>
</feature>
<name>A0A8S4ADU1_9TELE</name>
<dbReference type="FunFam" id="2.30.42.10:FF:000032">
    <property type="entry name" value="Afadin isoform A"/>
    <property type="match status" value="1"/>
</dbReference>
<feature type="region of interest" description="Disordered" evidence="29">
    <location>
        <begin position="709"/>
        <end position="748"/>
    </location>
</feature>
<evidence type="ECO:0000256" key="14">
    <source>
        <dbReference type="ARBA" id="ARBA00023242"/>
    </source>
</evidence>
<comment type="catalytic activity">
    <reaction evidence="18">
        <text>serotonin(out) = serotonin(in)</text>
        <dbReference type="Rhea" id="RHEA:73867"/>
        <dbReference type="ChEBI" id="CHEBI:350546"/>
    </reaction>
</comment>
<dbReference type="InterPro" id="IPR002710">
    <property type="entry name" value="Dilute_dom"/>
</dbReference>
<evidence type="ECO:0000259" key="33">
    <source>
        <dbReference type="PROSITE" id="PS50850"/>
    </source>
</evidence>
<comment type="catalytic activity">
    <reaction evidence="17">
        <text>L-histidyl-L-proline diketopiperazine(in) = L-histidyl-L-proline diketopiperazine(out)</text>
        <dbReference type="Rhea" id="RHEA:74787"/>
        <dbReference type="ChEBI" id="CHEBI:90039"/>
    </reaction>
</comment>
<keyword evidence="28" id="KW-0175">Coiled coil</keyword>
<dbReference type="FunFam" id="1.20.1250.20:FF:000165">
    <property type="entry name" value="Solute carrier family 22 member 3"/>
    <property type="match status" value="1"/>
</dbReference>
<dbReference type="SUPFAM" id="SSF50156">
    <property type="entry name" value="PDZ domain-like"/>
    <property type="match status" value="1"/>
</dbReference>
<dbReference type="GO" id="GO:0050839">
    <property type="term" value="F:cell adhesion molecule binding"/>
    <property type="evidence" value="ECO:0007669"/>
    <property type="project" value="TreeGrafter"/>
</dbReference>
<dbReference type="PROSITE" id="PS00216">
    <property type="entry name" value="SUGAR_TRANSPORT_1"/>
    <property type="match status" value="1"/>
</dbReference>
<evidence type="ECO:0000256" key="19">
    <source>
        <dbReference type="ARBA" id="ARBA00036483"/>
    </source>
</evidence>
<dbReference type="CDD" id="cd06789">
    <property type="entry name" value="PDZ_AFDN-like"/>
    <property type="match status" value="1"/>
</dbReference>
<comment type="catalytic activity">
    <reaction evidence="20">
        <text>spermidine(in) = spermidine(out)</text>
        <dbReference type="Rhea" id="RHEA:35039"/>
        <dbReference type="ChEBI" id="CHEBI:57834"/>
    </reaction>
</comment>
<feature type="transmembrane region" description="Helical" evidence="30">
    <location>
        <begin position="370"/>
        <end position="391"/>
    </location>
</feature>
<dbReference type="GO" id="GO:0032880">
    <property type="term" value="P:regulation of protein localization"/>
    <property type="evidence" value="ECO:0007669"/>
    <property type="project" value="TreeGrafter"/>
</dbReference>
<evidence type="ECO:0000256" key="23">
    <source>
        <dbReference type="ARBA" id="ARBA00036845"/>
    </source>
</evidence>
<feature type="transmembrane region" description="Helical" evidence="30">
    <location>
        <begin position="21"/>
        <end position="43"/>
    </location>
</feature>
<dbReference type="InterPro" id="IPR029071">
    <property type="entry name" value="Ubiquitin-like_domsf"/>
</dbReference>
<dbReference type="GO" id="GO:0051608">
    <property type="term" value="P:histamine transport"/>
    <property type="evidence" value="ECO:0007669"/>
    <property type="project" value="UniProtKB-ARBA"/>
</dbReference>
<dbReference type="Pfam" id="PF01843">
    <property type="entry name" value="DIL"/>
    <property type="match status" value="1"/>
</dbReference>
<dbReference type="Pfam" id="PF00595">
    <property type="entry name" value="PDZ"/>
    <property type="match status" value="1"/>
</dbReference>
<evidence type="ECO:0000256" key="27">
    <source>
        <dbReference type="ARBA" id="ARBA00079877"/>
    </source>
</evidence>
<evidence type="ECO:0000259" key="32">
    <source>
        <dbReference type="PROSITE" id="PS50200"/>
    </source>
</evidence>
<keyword evidence="7" id="KW-1003">Cell membrane</keyword>
<proteinExistence type="inferred from homology"/>
<evidence type="ECO:0000256" key="7">
    <source>
        <dbReference type="ARBA" id="ARBA00022475"/>
    </source>
</evidence>
<feature type="transmembrane region" description="Helical" evidence="30">
    <location>
        <begin position="229"/>
        <end position="251"/>
    </location>
</feature>
<feature type="compositionally biased region" description="Polar residues" evidence="29">
    <location>
        <begin position="1493"/>
        <end position="1508"/>
    </location>
</feature>